<proteinExistence type="predicted"/>
<keyword evidence="5" id="KW-1185">Reference proteome</keyword>
<protein>
    <recommendedName>
        <fullName evidence="3">DUF4190 domain-containing protein</fullName>
    </recommendedName>
</protein>
<gene>
    <name evidence="4" type="ORF">I1A49_31690</name>
</gene>
<evidence type="ECO:0000259" key="3">
    <source>
        <dbReference type="Pfam" id="PF13828"/>
    </source>
</evidence>
<feature type="transmembrane region" description="Helical" evidence="2">
    <location>
        <begin position="258"/>
        <end position="284"/>
    </location>
</feature>
<feature type="compositionally biased region" description="Basic and acidic residues" evidence="1">
    <location>
        <begin position="22"/>
        <end position="32"/>
    </location>
</feature>
<dbReference type="EMBL" id="CP065050">
    <property type="protein sequence ID" value="QPI62042.1"/>
    <property type="molecule type" value="Genomic_DNA"/>
</dbReference>
<evidence type="ECO:0000313" key="4">
    <source>
        <dbReference type="EMBL" id="QPI62042.1"/>
    </source>
</evidence>
<feature type="compositionally biased region" description="Pro residues" evidence="1">
    <location>
        <begin position="64"/>
        <end position="102"/>
    </location>
</feature>
<dbReference type="Proteomes" id="UP000663421">
    <property type="component" value="Chromosome"/>
</dbReference>
<accession>A0ABX6WKQ5</accession>
<sequence>MEKVENSRTGNGSADQGAAPEHATDKAMDKVTGRAVSQVVGEPEIPAPRHPVAEQPTLTSHPAMPGPTLPPPPPPPPSAARPRGPVTPPGAVPPPPPAPTGPGTPSAYQAGPYSPAGYAPGYAPTGYASAGYAQTGYAAQTGYGQPTPYGQPAPYGGAPGHPGYGYPATAYPGTGYPGSGYPGTGYPGTGYPGGTYGQGWPGGTYVPNNGHGTAALVLGIIGLVLFASIVLGIVLGVLAIIFGVLGRARAKSGEATNGGSALAGVILGAVAVVVSVVMIFVYIATGDDGSDGDDDPGYAHVSAAKVLSPADIGR</sequence>
<keyword evidence="2" id="KW-1133">Transmembrane helix</keyword>
<keyword evidence="2" id="KW-0472">Membrane</keyword>
<dbReference type="Pfam" id="PF13828">
    <property type="entry name" value="DUF4190"/>
    <property type="match status" value="1"/>
</dbReference>
<dbReference type="InterPro" id="IPR025241">
    <property type="entry name" value="DUF4190"/>
</dbReference>
<feature type="domain" description="DUF4190" evidence="3">
    <location>
        <begin position="213"/>
        <end position="277"/>
    </location>
</feature>
<name>A0ABX6WKQ5_STRMQ</name>
<reference evidence="4 5" key="1">
    <citation type="submission" date="2020-11" db="EMBL/GenBank/DDBJ databases">
        <title>Complete genome sequence unveiled secondary metabolic potentials in Streptomyces solisilvae HNM0141.</title>
        <authorList>
            <person name="Huang X."/>
        </authorList>
    </citation>
    <scope>NUCLEOTIDE SEQUENCE [LARGE SCALE GENOMIC DNA]</scope>
    <source>
        <strain evidence="4 5">HNM0141</strain>
    </source>
</reference>
<feature type="region of interest" description="Disordered" evidence="1">
    <location>
        <begin position="1"/>
        <end position="109"/>
    </location>
</feature>
<evidence type="ECO:0000313" key="5">
    <source>
        <dbReference type="Proteomes" id="UP000663421"/>
    </source>
</evidence>
<organism evidence="4 5">
    <name type="scientific">Streptomyces malaysiensis</name>
    <dbReference type="NCBI Taxonomy" id="92644"/>
    <lineage>
        <taxon>Bacteria</taxon>
        <taxon>Bacillati</taxon>
        <taxon>Actinomycetota</taxon>
        <taxon>Actinomycetes</taxon>
        <taxon>Kitasatosporales</taxon>
        <taxon>Streptomycetaceae</taxon>
        <taxon>Streptomyces</taxon>
        <taxon>Streptomyces violaceusniger group</taxon>
    </lineage>
</organism>
<evidence type="ECO:0000256" key="2">
    <source>
        <dbReference type="SAM" id="Phobius"/>
    </source>
</evidence>
<feature type="transmembrane region" description="Helical" evidence="2">
    <location>
        <begin position="216"/>
        <end position="246"/>
    </location>
</feature>
<keyword evidence="2" id="KW-0812">Transmembrane</keyword>
<evidence type="ECO:0000256" key="1">
    <source>
        <dbReference type="SAM" id="MobiDB-lite"/>
    </source>
</evidence>